<feature type="compositionally biased region" description="Low complexity" evidence="1">
    <location>
        <begin position="319"/>
        <end position="330"/>
    </location>
</feature>
<dbReference type="Proteomes" id="UP000707451">
    <property type="component" value="Unassembled WGS sequence"/>
</dbReference>
<feature type="region of interest" description="Disordered" evidence="1">
    <location>
        <begin position="20"/>
        <end position="40"/>
    </location>
</feature>
<name>A0A9P8BMX8_9FUNG</name>
<feature type="region of interest" description="Disordered" evidence="1">
    <location>
        <begin position="360"/>
        <end position="380"/>
    </location>
</feature>
<dbReference type="AlphaFoldDB" id="A0A9P8BMX8"/>
<dbReference type="Pfam" id="PF08284">
    <property type="entry name" value="RVP_2"/>
    <property type="match status" value="1"/>
</dbReference>
<gene>
    <name evidence="2" type="ORF">KI688_006516</name>
</gene>
<organism evidence="2 3">
    <name type="scientific">Linnemannia hyalina</name>
    <dbReference type="NCBI Taxonomy" id="64524"/>
    <lineage>
        <taxon>Eukaryota</taxon>
        <taxon>Fungi</taxon>
        <taxon>Fungi incertae sedis</taxon>
        <taxon>Mucoromycota</taxon>
        <taxon>Mortierellomycotina</taxon>
        <taxon>Mortierellomycetes</taxon>
        <taxon>Mortierellales</taxon>
        <taxon>Mortierellaceae</taxon>
        <taxon>Linnemannia</taxon>
    </lineage>
</organism>
<protein>
    <submittedName>
        <fullName evidence="2">Uncharacterized protein</fullName>
    </submittedName>
</protein>
<dbReference type="Gene3D" id="2.40.70.10">
    <property type="entry name" value="Acid Proteases"/>
    <property type="match status" value="1"/>
</dbReference>
<accession>A0A9P8BMX8</accession>
<dbReference type="SUPFAM" id="SSF50630">
    <property type="entry name" value="Acid proteases"/>
    <property type="match status" value="1"/>
</dbReference>
<evidence type="ECO:0000313" key="2">
    <source>
        <dbReference type="EMBL" id="KAG9062184.1"/>
    </source>
</evidence>
<evidence type="ECO:0000313" key="3">
    <source>
        <dbReference type="Proteomes" id="UP000707451"/>
    </source>
</evidence>
<evidence type="ECO:0000256" key="1">
    <source>
        <dbReference type="SAM" id="MobiDB-lite"/>
    </source>
</evidence>
<proteinExistence type="predicted"/>
<comment type="caution">
    <text evidence="2">The sequence shown here is derived from an EMBL/GenBank/DDBJ whole genome shotgun (WGS) entry which is preliminary data.</text>
</comment>
<dbReference type="Gene3D" id="3.40.50.1010">
    <property type="entry name" value="5'-nuclease"/>
    <property type="match status" value="1"/>
</dbReference>
<feature type="compositionally biased region" description="Basic and acidic residues" evidence="1">
    <location>
        <begin position="302"/>
        <end position="314"/>
    </location>
</feature>
<dbReference type="OrthoDB" id="2423903at2759"/>
<dbReference type="InterPro" id="IPR029060">
    <property type="entry name" value="PIN-like_dom_sf"/>
</dbReference>
<dbReference type="EMBL" id="JAHRHY010000020">
    <property type="protein sequence ID" value="KAG9062184.1"/>
    <property type="molecule type" value="Genomic_DNA"/>
</dbReference>
<reference evidence="2" key="1">
    <citation type="submission" date="2021-06" db="EMBL/GenBank/DDBJ databases">
        <title>Genome Sequence of Mortierella hyaline Strain SCG-10, a Cold-Adapted, Nitrate-Reducing Fungus Isolated from Soil in Minnesota, USA.</title>
        <authorList>
            <person name="Aldossari N."/>
        </authorList>
    </citation>
    <scope>NUCLEOTIDE SEQUENCE</scope>
    <source>
        <strain evidence="2">SCG-10</strain>
    </source>
</reference>
<feature type="compositionally biased region" description="Polar residues" evidence="1">
    <location>
        <begin position="368"/>
        <end position="380"/>
    </location>
</feature>
<feature type="region of interest" description="Disordered" evidence="1">
    <location>
        <begin position="302"/>
        <end position="332"/>
    </location>
</feature>
<dbReference type="CDD" id="cd00303">
    <property type="entry name" value="retropepsin_like"/>
    <property type="match status" value="1"/>
</dbReference>
<dbReference type="SUPFAM" id="SSF88723">
    <property type="entry name" value="PIN domain-like"/>
    <property type="match status" value="1"/>
</dbReference>
<dbReference type="InterPro" id="IPR021109">
    <property type="entry name" value="Peptidase_aspartic_dom_sf"/>
</dbReference>
<keyword evidence="3" id="KW-1185">Reference proteome</keyword>
<sequence>MPGTVDIYVSSVLYFDGNPAKEKEGAHQQREKVRQDASKKAEEEVDEFAGRVDAGLRIRKQHYINIYKNLSKGFKWKDSDKDSMIKYLTQENCNVVLSATDAGVKIAEDFQKGYIVVSVDSDLAVHPRISLVWRPISQGRFLEYRLNKVLAALGGFSRKHLTVLGIVPHNDYNKNIHGLGCATNFGLVKGLPEGEISMMVENYLADPRVALKNKAAINFGTSIKVFGSGKQTALPRSEPDADALSVDKLKAKFNVVKDRLAQKTKADSEARLSAMSASTGARVYRHKASQQFNRYRVIDQLPPREKQARRDKNRIATGATSSQQTTASTSFRPRFSLKSHIRAHHEPPRAMKQYTLKPWKSKTEDPDNTPTMPISDNTRSPRCHYEDPVCQLLMLNWSKPLPEHLFATLEIGTVATSVRSALKFKDATKDPVIAARITRWLMRRSIRRLIEPSGDGSNYSAPLSTKSGLMAPLNPMMMLYNGYPFFDFAIVQKTYGSARRNNQPDNRLFIPVRIHGDQHLTLIDTGATHSFISARIVSQYAIPVNKMTGCIELADSSTIQRVGETENVEVVCGSNLLCAPYEVIDQQHALTVGMDLFRRYGFNVIGLPDPVKSPDRLPMPVEDEKPTLMPLTIPEIQRTCVRVSTLYDCQVTVTHRSWIKSRHDH</sequence>